<dbReference type="STRING" id="327505.A0A2H3HZ54"/>
<protein>
    <submittedName>
        <fullName evidence="2">Uncharacterized protein</fullName>
    </submittedName>
</protein>
<dbReference type="AlphaFoldDB" id="A0A2H3HZ54"/>
<reference evidence="2 3" key="1">
    <citation type="journal article" date="2016" name="Environ. Microbiol.">
        <title>Effector profiles distinguish formae speciales of Fusarium oxysporum.</title>
        <authorList>
            <person name="van Dam P."/>
            <person name="Fokkens L."/>
            <person name="Schmidt S.M."/>
            <person name="Linmans J.H."/>
            <person name="Kistler H.C."/>
            <person name="Ma L.J."/>
            <person name="Rep M."/>
        </authorList>
    </citation>
    <scope>NUCLEOTIDE SEQUENCE [LARGE SCALE GENOMIC DNA]</scope>
    <source>
        <strain evidence="2 3">Forc016</strain>
    </source>
</reference>
<accession>A0A2H3HZ54</accession>
<reference evidence="2 3" key="2">
    <citation type="journal article" date="2017" name="Sci. Rep.">
        <title>A mobile pathogenicity chromosome in Fusarium oxysporum for infection of multiple cucurbit species.</title>
        <authorList>
            <person name="van Dam P."/>
            <person name="Fokkens L."/>
            <person name="Ayukawa Y."/>
            <person name="van der Gragt M."/>
            <person name="Ter Horst A."/>
            <person name="Brankovics B."/>
            <person name="Houterman P.M."/>
            <person name="Arie T."/>
            <person name="Rep M."/>
        </authorList>
    </citation>
    <scope>NUCLEOTIDE SEQUENCE [LARGE SCALE GENOMIC DNA]</scope>
    <source>
        <strain evidence="2 3">Forc016</strain>
    </source>
</reference>
<dbReference type="EMBL" id="MABQ02000001">
    <property type="protein sequence ID" value="PCD45418.1"/>
    <property type="molecule type" value="Genomic_DNA"/>
</dbReference>
<feature type="compositionally biased region" description="Pro residues" evidence="1">
    <location>
        <begin position="300"/>
        <end position="310"/>
    </location>
</feature>
<feature type="compositionally biased region" description="Polar residues" evidence="1">
    <location>
        <begin position="235"/>
        <end position="247"/>
    </location>
</feature>
<gene>
    <name evidence="2" type="ORF">AU210_000852</name>
</gene>
<organism evidence="2 3">
    <name type="scientific">Fusarium oxysporum f. sp. radicis-cucumerinum</name>
    <dbReference type="NCBI Taxonomy" id="327505"/>
    <lineage>
        <taxon>Eukaryota</taxon>
        <taxon>Fungi</taxon>
        <taxon>Dikarya</taxon>
        <taxon>Ascomycota</taxon>
        <taxon>Pezizomycotina</taxon>
        <taxon>Sordariomycetes</taxon>
        <taxon>Hypocreomycetidae</taxon>
        <taxon>Hypocreales</taxon>
        <taxon>Nectriaceae</taxon>
        <taxon>Fusarium</taxon>
        <taxon>Fusarium oxysporum species complex</taxon>
    </lineage>
</organism>
<proteinExistence type="predicted"/>
<dbReference type="Proteomes" id="UP000219602">
    <property type="component" value="Chromosome 1"/>
</dbReference>
<feature type="region of interest" description="Disordered" evidence="1">
    <location>
        <begin position="129"/>
        <end position="183"/>
    </location>
</feature>
<feature type="compositionally biased region" description="Basic and acidic residues" evidence="1">
    <location>
        <begin position="618"/>
        <end position="627"/>
    </location>
</feature>
<name>A0A2H3HZ54_FUSOX</name>
<evidence type="ECO:0000313" key="3">
    <source>
        <dbReference type="Proteomes" id="UP000219602"/>
    </source>
</evidence>
<feature type="region of interest" description="Disordered" evidence="1">
    <location>
        <begin position="618"/>
        <end position="640"/>
    </location>
</feature>
<feature type="region of interest" description="Disordered" evidence="1">
    <location>
        <begin position="396"/>
        <end position="425"/>
    </location>
</feature>
<feature type="compositionally biased region" description="Pro residues" evidence="1">
    <location>
        <begin position="138"/>
        <end position="147"/>
    </location>
</feature>
<sequence>MSLLRVCPFLFFKEKETTSNSQWMHPGVIEEFRTGLAQVCKDTGGAEVEGSAGERRQLWVCSTAPSGADKGAGIPIPAPAAATNVLPSNVLYLASCATFTYLFIDQRFNMANGFGSLERFFAKKKTPASSTESVEPASNPPTIPQFPSPSFIRPKTSRMAAREEVRKQPGNRVPSLTSPLSPHRVDLMHAQSPTRFSNSHKLQYSPLKASFMSTQDDSFLDDFDVYQFPRPPTRQGETSASSSTCDPKSSMEAPSERSLPLRPSRKPVTRTSRLDTPPSSDLEDEGTRSPQYFRDKKLPALPPQKPPTPESSPELRPVHIAQLRASKSIDFLNKAVCRDIRRHFTKTLDQRPLRKAISQTSLEDTTNRLSITSSTLREPDFNEFFNLSDDDIAESAPADADAVETSTYATAPSAPDSPRSSLLTLTPPYASKPATAAAFEAARIAKRYNFDLVYVVNLWTDYERLNSESPASMNSLSKKFGPLSGRLLAAYGLENVNLPFQISTTAHSKILKTPGWIEYRAKEVRNDEFARGYACAFYTGECSRGGSVISRNSSSSTCSVQSMNTDRGIIFAAYRKPRADGSLLGISSGPADLVNVHKDAEALVEMLVDIHVTNRLREPQSRCHQSEETGPMPSQRVGRL</sequence>
<comment type="caution">
    <text evidence="2">The sequence shown here is derived from an EMBL/GenBank/DDBJ whole genome shotgun (WGS) entry which is preliminary data.</text>
</comment>
<evidence type="ECO:0000256" key="1">
    <source>
        <dbReference type="SAM" id="MobiDB-lite"/>
    </source>
</evidence>
<evidence type="ECO:0000313" key="2">
    <source>
        <dbReference type="EMBL" id="PCD45418.1"/>
    </source>
</evidence>
<feature type="region of interest" description="Disordered" evidence="1">
    <location>
        <begin position="223"/>
        <end position="316"/>
    </location>
</feature>